<comment type="caution">
    <text evidence="1">The sequence shown here is derived from an EMBL/GenBank/DDBJ whole genome shotgun (WGS) entry which is preliminary data.</text>
</comment>
<organism evidence="1 2">
    <name type="scientific">Flavobacterium cyanobacteriorum</name>
    <dbReference type="NCBI Taxonomy" id="2022802"/>
    <lineage>
        <taxon>Bacteria</taxon>
        <taxon>Pseudomonadati</taxon>
        <taxon>Bacteroidota</taxon>
        <taxon>Flavobacteriia</taxon>
        <taxon>Flavobacteriales</taxon>
        <taxon>Flavobacteriaceae</taxon>
        <taxon>Flavobacterium</taxon>
    </lineage>
</organism>
<keyword evidence="2" id="KW-1185">Reference proteome</keyword>
<dbReference type="AlphaFoldDB" id="A0A255YZJ6"/>
<evidence type="ECO:0000313" key="2">
    <source>
        <dbReference type="Proteomes" id="UP000216605"/>
    </source>
</evidence>
<dbReference type="Gene3D" id="3.90.550.10">
    <property type="entry name" value="Spore Coat Polysaccharide Biosynthesis Protein SpsA, Chain A"/>
    <property type="match status" value="1"/>
</dbReference>
<proteinExistence type="predicted"/>
<gene>
    <name evidence="1" type="ORF">CHU92_11610</name>
</gene>
<dbReference type="EMBL" id="NOXV01000292">
    <property type="protein sequence ID" value="OYQ34673.1"/>
    <property type="molecule type" value="Genomic_DNA"/>
</dbReference>
<dbReference type="SUPFAM" id="SSF53448">
    <property type="entry name" value="Nucleotide-diphospho-sugar transferases"/>
    <property type="match status" value="1"/>
</dbReference>
<evidence type="ECO:0000313" key="1">
    <source>
        <dbReference type="EMBL" id="OYQ34673.1"/>
    </source>
</evidence>
<dbReference type="RefSeq" id="WP_094415742.1">
    <property type="nucleotide sequence ID" value="NZ_NOXV01000292.1"/>
</dbReference>
<evidence type="ECO:0008006" key="3">
    <source>
        <dbReference type="Google" id="ProtNLM"/>
    </source>
</evidence>
<dbReference type="OrthoDB" id="9815829at2"/>
<accession>A0A255YZJ6</accession>
<sequence length="197" mass="22065">MQNNISVVLSGYSHAEALKKVLWGYNTQTYRNFEMVIIGNAEVPQELQEELFFSVRAVDNQSNGTVIDTALPYCTTNYLLLADAGAIPRNDFVEQHIKYREEGFYLTGGVTMIPQALFDGISREDIYSGKCFIRPGSGSRSGLFGSILNRLVPPDSQWNSQNASGWKEDLCGHGPLSSRLRPRQIKYSTMCLRANSR</sequence>
<dbReference type="InterPro" id="IPR029044">
    <property type="entry name" value="Nucleotide-diphossugar_trans"/>
</dbReference>
<reference evidence="1 2" key="1">
    <citation type="submission" date="2017-07" db="EMBL/GenBank/DDBJ databases">
        <title>Flavobacterium cyanobacteriorum sp. nov., isolated from cyanobacterial aggregates in a eutrophic lake.</title>
        <authorList>
            <person name="Cai H."/>
        </authorList>
    </citation>
    <scope>NUCLEOTIDE SEQUENCE [LARGE SCALE GENOMIC DNA]</scope>
    <source>
        <strain evidence="1 2">TH021</strain>
    </source>
</reference>
<dbReference type="Proteomes" id="UP000216605">
    <property type="component" value="Unassembled WGS sequence"/>
</dbReference>
<protein>
    <recommendedName>
        <fullName evidence="3">Glycosyltransferase 2-like domain-containing protein</fullName>
    </recommendedName>
</protein>
<name>A0A255YZJ6_9FLAO</name>